<feature type="transmembrane region" description="Helical" evidence="1">
    <location>
        <begin position="202"/>
        <end position="223"/>
    </location>
</feature>
<dbReference type="PROSITE" id="PS51257">
    <property type="entry name" value="PROKAR_LIPOPROTEIN"/>
    <property type="match status" value="1"/>
</dbReference>
<keyword evidence="3" id="KW-1185">Reference proteome</keyword>
<evidence type="ECO:0000313" key="2">
    <source>
        <dbReference type="EMBL" id="RFC55607.1"/>
    </source>
</evidence>
<keyword evidence="1" id="KW-0472">Membrane</keyword>
<organism evidence="2 3">
    <name type="scientific">Brumimicrobium aurantiacum</name>
    <dbReference type="NCBI Taxonomy" id="1737063"/>
    <lineage>
        <taxon>Bacteria</taxon>
        <taxon>Pseudomonadati</taxon>
        <taxon>Bacteroidota</taxon>
        <taxon>Flavobacteriia</taxon>
        <taxon>Flavobacteriales</taxon>
        <taxon>Crocinitomicaceae</taxon>
        <taxon>Brumimicrobium</taxon>
    </lineage>
</organism>
<sequence>MMRFLQYLIYSNLLVSTSAGSLAYACAVQLGNPHDVGIGFTVFFATLFIYNIQRILRLGEIKVKSSARHHWIENHTLFIKILAGVGIVGAVLIYFLVLGWNIDFWFLAFSAIIGVLYAMKIHPKSMALRDIPHAKIYLIAAQWALVCVYWPYMRIASSTDFPKGLGLAIFFFILAATVPFDIRDLVYDKKQKSTIPQVFGAFGAKIIALLFLSISAICLYFYFPVINHLLWFGVSYLGLAILVLLSATKRHEMFYSGIIDGWIIVFALLIYVL</sequence>
<evidence type="ECO:0000313" key="3">
    <source>
        <dbReference type="Proteomes" id="UP000257127"/>
    </source>
</evidence>
<feature type="transmembrane region" description="Helical" evidence="1">
    <location>
        <begin position="36"/>
        <end position="56"/>
    </location>
</feature>
<comment type="caution">
    <text evidence="2">The sequence shown here is derived from an EMBL/GenBank/DDBJ whole genome shotgun (WGS) entry which is preliminary data.</text>
</comment>
<protein>
    <recommendedName>
        <fullName evidence="4">Prenyltransferase</fullName>
    </recommendedName>
</protein>
<feature type="transmembrane region" description="Helical" evidence="1">
    <location>
        <begin position="7"/>
        <end position="30"/>
    </location>
</feature>
<accession>A0A3E1F1L1</accession>
<dbReference type="EMBL" id="QURB01000001">
    <property type="protein sequence ID" value="RFC55607.1"/>
    <property type="molecule type" value="Genomic_DNA"/>
</dbReference>
<keyword evidence="1" id="KW-1133">Transmembrane helix</keyword>
<feature type="transmembrane region" description="Helical" evidence="1">
    <location>
        <begin position="134"/>
        <end position="152"/>
    </location>
</feature>
<gene>
    <name evidence="2" type="ORF">DXU93_01355</name>
</gene>
<feature type="transmembrane region" description="Helical" evidence="1">
    <location>
        <begin position="254"/>
        <end position="272"/>
    </location>
</feature>
<evidence type="ECO:0008006" key="4">
    <source>
        <dbReference type="Google" id="ProtNLM"/>
    </source>
</evidence>
<dbReference type="Proteomes" id="UP000257127">
    <property type="component" value="Unassembled WGS sequence"/>
</dbReference>
<dbReference type="AlphaFoldDB" id="A0A3E1F1L1"/>
<feature type="transmembrane region" description="Helical" evidence="1">
    <location>
        <begin position="229"/>
        <end position="247"/>
    </location>
</feature>
<dbReference type="OrthoDB" id="1467772at2"/>
<name>A0A3E1F1L1_9FLAO</name>
<dbReference type="RefSeq" id="WP_116879442.1">
    <property type="nucleotide sequence ID" value="NZ_QURB01000001.1"/>
</dbReference>
<feature type="transmembrane region" description="Helical" evidence="1">
    <location>
        <begin position="164"/>
        <end position="182"/>
    </location>
</feature>
<feature type="transmembrane region" description="Helical" evidence="1">
    <location>
        <begin position="77"/>
        <end position="98"/>
    </location>
</feature>
<feature type="transmembrane region" description="Helical" evidence="1">
    <location>
        <begin position="104"/>
        <end position="122"/>
    </location>
</feature>
<evidence type="ECO:0000256" key="1">
    <source>
        <dbReference type="SAM" id="Phobius"/>
    </source>
</evidence>
<reference evidence="2 3" key="1">
    <citation type="submission" date="2018-08" db="EMBL/GenBank/DDBJ databases">
        <title>The draft genome squence of Brumimicrobium sp. N62.</title>
        <authorList>
            <person name="Du Z.-J."/>
            <person name="Luo H.-R."/>
        </authorList>
    </citation>
    <scope>NUCLEOTIDE SEQUENCE [LARGE SCALE GENOMIC DNA]</scope>
    <source>
        <strain evidence="2 3">N62</strain>
    </source>
</reference>
<keyword evidence="1" id="KW-0812">Transmembrane</keyword>
<proteinExistence type="predicted"/>